<feature type="compositionally biased region" description="Pro residues" evidence="1">
    <location>
        <begin position="91"/>
        <end position="104"/>
    </location>
</feature>
<feature type="region of interest" description="Disordered" evidence="1">
    <location>
        <begin position="1"/>
        <end position="121"/>
    </location>
</feature>
<evidence type="ECO:0000313" key="2">
    <source>
        <dbReference type="EMBL" id="KAG5195434.1"/>
    </source>
</evidence>
<dbReference type="Proteomes" id="UP000664991">
    <property type="component" value="Unassembled WGS sequence"/>
</dbReference>
<sequence>MARQQLGPTMLAVLPPRRHTRRDTGARMAVDLRRLSGGQRWTVARGRSSPQAHHGDGRPRPRGVGALQTRTPDSGFSRQSPPRVLSQGPLPAAPPAPPPPLPGDPRPHALGLPTGDKDTSL</sequence>
<gene>
    <name evidence="2" type="ORF">JEQ12_012723</name>
</gene>
<feature type="compositionally biased region" description="Polar residues" evidence="1">
    <location>
        <begin position="68"/>
        <end position="80"/>
    </location>
</feature>
<comment type="caution">
    <text evidence="2">The sequence shown here is derived from an EMBL/GenBank/DDBJ whole genome shotgun (WGS) entry which is preliminary data.</text>
</comment>
<name>A0A835ZN22_SHEEP</name>
<evidence type="ECO:0000256" key="1">
    <source>
        <dbReference type="SAM" id="MobiDB-lite"/>
    </source>
</evidence>
<feature type="compositionally biased region" description="Basic and acidic residues" evidence="1">
    <location>
        <begin position="22"/>
        <end position="34"/>
    </location>
</feature>
<organism evidence="2 3">
    <name type="scientific">Ovis aries</name>
    <name type="common">Sheep</name>
    <dbReference type="NCBI Taxonomy" id="9940"/>
    <lineage>
        <taxon>Eukaryota</taxon>
        <taxon>Metazoa</taxon>
        <taxon>Chordata</taxon>
        <taxon>Craniata</taxon>
        <taxon>Vertebrata</taxon>
        <taxon>Euteleostomi</taxon>
        <taxon>Mammalia</taxon>
        <taxon>Eutheria</taxon>
        <taxon>Laurasiatheria</taxon>
        <taxon>Artiodactyla</taxon>
        <taxon>Ruminantia</taxon>
        <taxon>Pecora</taxon>
        <taxon>Bovidae</taxon>
        <taxon>Caprinae</taxon>
        <taxon>Ovis</taxon>
    </lineage>
</organism>
<accession>A0A835ZN22</accession>
<dbReference type="AlphaFoldDB" id="A0A835ZN22"/>
<dbReference type="EMBL" id="JAEMGP010000024">
    <property type="protein sequence ID" value="KAG5195434.1"/>
    <property type="molecule type" value="Genomic_DNA"/>
</dbReference>
<reference evidence="2 3" key="1">
    <citation type="submission" date="2020-12" db="EMBL/GenBank/DDBJ databases">
        <title>De novo assembly of Tibetan sheep genome.</title>
        <authorList>
            <person name="Li X."/>
        </authorList>
    </citation>
    <scope>NUCLEOTIDE SEQUENCE [LARGE SCALE GENOMIC DNA]</scope>
    <source>
        <tissue evidence="2">Heart</tissue>
    </source>
</reference>
<evidence type="ECO:0000313" key="3">
    <source>
        <dbReference type="Proteomes" id="UP000664991"/>
    </source>
</evidence>
<proteinExistence type="predicted"/>
<protein>
    <submittedName>
        <fullName evidence="2">Uncharacterized protein</fullName>
    </submittedName>
</protein>